<proteinExistence type="predicted"/>
<gene>
    <name evidence="1" type="ORF">MVEN_01105000</name>
</gene>
<dbReference type="OrthoDB" id="10283430at2759"/>
<evidence type="ECO:0000313" key="2">
    <source>
        <dbReference type="Proteomes" id="UP000620124"/>
    </source>
</evidence>
<reference evidence="1" key="1">
    <citation type="submission" date="2020-05" db="EMBL/GenBank/DDBJ databases">
        <title>Mycena genomes resolve the evolution of fungal bioluminescence.</title>
        <authorList>
            <person name="Tsai I.J."/>
        </authorList>
    </citation>
    <scope>NUCLEOTIDE SEQUENCE</scope>
    <source>
        <strain evidence="1">CCC161011</strain>
    </source>
</reference>
<dbReference type="Proteomes" id="UP000620124">
    <property type="component" value="Unassembled WGS sequence"/>
</dbReference>
<protein>
    <submittedName>
        <fullName evidence="1">Uncharacterized protein</fullName>
    </submittedName>
</protein>
<keyword evidence="2" id="KW-1185">Reference proteome</keyword>
<dbReference type="AlphaFoldDB" id="A0A8H6Y6I3"/>
<accession>A0A8H6Y6I3</accession>
<comment type="caution">
    <text evidence="1">The sequence shown here is derived from an EMBL/GenBank/DDBJ whole genome shotgun (WGS) entry which is preliminary data.</text>
</comment>
<dbReference type="EMBL" id="JACAZI010000008">
    <property type="protein sequence ID" value="KAF7354173.1"/>
    <property type="molecule type" value="Genomic_DNA"/>
</dbReference>
<evidence type="ECO:0000313" key="1">
    <source>
        <dbReference type="EMBL" id="KAF7354173.1"/>
    </source>
</evidence>
<organism evidence="1 2">
    <name type="scientific">Mycena venus</name>
    <dbReference type="NCBI Taxonomy" id="2733690"/>
    <lineage>
        <taxon>Eukaryota</taxon>
        <taxon>Fungi</taxon>
        <taxon>Dikarya</taxon>
        <taxon>Basidiomycota</taxon>
        <taxon>Agaricomycotina</taxon>
        <taxon>Agaricomycetes</taxon>
        <taxon>Agaricomycetidae</taxon>
        <taxon>Agaricales</taxon>
        <taxon>Marasmiineae</taxon>
        <taxon>Mycenaceae</taxon>
        <taxon>Mycena</taxon>
    </lineage>
</organism>
<sequence length="202" mass="22375">MSQELSYRFKSHPEGDETQLLMPSTLLAEVRQRPLPKKYLPFMFGSVNIDAQVSVIQPGFNAITLPLLVSDGITRGQMQITGQRLAPSLVPPVPFTPRLLRFVGRMAHCWRIEANGHVFHVWYAQYPGLTQPTAQERTLFIILHRGKAAVEVACLGEPGEMLITAGMRGMLSRPEFHGVRSALAAVFYVINEGYGSFPAIAA</sequence>
<name>A0A8H6Y6I3_9AGAR</name>